<comment type="caution">
    <text evidence="2">The sequence shown here is derived from an EMBL/GenBank/DDBJ whole genome shotgun (WGS) entry which is preliminary data.</text>
</comment>
<dbReference type="AlphaFoldDB" id="A0A917WFH6"/>
<reference evidence="2" key="2">
    <citation type="submission" date="2020-09" db="EMBL/GenBank/DDBJ databases">
        <authorList>
            <person name="Sun Q."/>
            <person name="Zhou Y."/>
        </authorList>
    </citation>
    <scope>NUCLEOTIDE SEQUENCE</scope>
    <source>
        <strain evidence="2">CGMCC 4.7308</strain>
    </source>
</reference>
<organism evidence="2 3">
    <name type="scientific">Nakamurella endophytica</name>
    <dbReference type="NCBI Taxonomy" id="1748367"/>
    <lineage>
        <taxon>Bacteria</taxon>
        <taxon>Bacillati</taxon>
        <taxon>Actinomycetota</taxon>
        <taxon>Actinomycetes</taxon>
        <taxon>Nakamurellales</taxon>
        <taxon>Nakamurellaceae</taxon>
        <taxon>Nakamurella</taxon>
    </lineage>
</organism>
<feature type="region of interest" description="Disordered" evidence="1">
    <location>
        <begin position="1"/>
        <end position="42"/>
    </location>
</feature>
<protein>
    <submittedName>
        <fullName evidence="2">Uncharacterized protein</fullName>
    </submittedName>
</protein>
<name>A0A917WFH6_9ACTN</name>
<proteinExistence type="predicted"/>
<feature type="compositionally biased region" description="Acidic residues" evidence="1">
    <location>
        <begin position="19"/>
        <end position="34"/>
    </location>
</feature>
<reference evidence="2" key="1">
    <citation type="journal article" date="2014" name="Int. J. Syst. Evol. Microbiol.">
        <title>Complete genome sequence of Corynebacterium casei LMG S-19264T (=DSM 44701T), isolated from a smear-ripened cheese.</title>
        <authorList>
            <consortium name="US DOE Joint Genome Institute (JGI-PGF)"/>
            <person name="Walter F."/>
            <person name="Albersmeier A."/>
            <person name="Kalinowski J."/>
            <person name="Ruckert C."/>
        </authorList>
    </citation>
    <scope>NUCLEOTIDE SEQUENCE</scope>
    <source>
        <strain evidence="2">CGMCC 4.7308</strain>
    </source>
</reference>
<accession>A0A917WFH6</accession>
<evidence type="ECO:0000256" key="1">
    <source>
        <dbReference type="SAM" id="MobiDB-lite"/>
    </source>
</evidence>
<evidence type="ECO:0000313" key="2">
    <source>
        <dbReference type="EMBL" id="GGL98882.1"/>
    </source>
</evidence>
<keyword evidence="3" id="KW-1185">Reference proteome</keyword>
<dbReference type="Proteomes" id="UP000655208">
    <property type="component" value="Unassembled WGS sequence"/>
</dbReference>
<evidence type="ECO:0000313" key="3">
    <source>
        <dbReference type="Proteomes" id="UP000655208"/>
    </source>
</evidence>
<dbReference type="EMBL" id="BMNA01000003">
    <property type="protein sequence ID" value="GGL98882.1"/>
    <property type="molecule type" value="Genomic_DNA"/>
</dbReference>
<sequence>MVAAGEPLAEPAGSLVPDALDDAGDDEDDEDDEAAGLLDEPHPAITVRAVATAATANQRRRSLRVTLDLLVAVTNTVNLAARGSVGKTPDRVN</sequence>
<gene>
    <name evidence="2" type="ORF">GCM10011594_18520</name>
</gene>